<comment type="caution">
    <text evidence="1">The sequence shown here is derived from an EMBL/GenBank/DDBJ whole genome shotgun (WGS) entry which is preliminary data.</text>
</comment>
<dbReference type="AlphaFoldDB" id="A0A6I3L9L3"/>
<dbReference type="Proteomes" id="UP000432464">
    <property type="component" value="Unassembled WGS sequence"/>
</dbReference>
<dbReference type="EMBL" id="WMBB01000026">
    <property type="protein sequence ID" value="MTE17474.1"/>
    <property type="molecule type" value="Genomic_DNA"/>
</dbReference>
<accession>A0A6I3L9L3</accession>
<feature type="non-terminal residue" evidence="1">
    <location>
        <position position="64"/>
    </location>
</feature>
<protein>
    <submittedName>
        <fullName evidence="1">Uncharacterized protein</fullName>
    </submittedName>
</protein>
<keyword evidence="2" id="KW-1185">Reference proteome</keyword>
<sequence length="64" mass="6360">MSKTLRDKTTDGVGKIAANSIGRVADTASRAGATAGKTVTASAPTGVLQQSVQNLAGTMAERAV</sequence>
<organism evidence="1 2">
    <name type="scientific">Nocardia aurantiaca</name>
    <dbReference type="NCBI Taxonomy" id="2675850"/>
    <lineage>
        <taxon>Bacteria</taxon>
        <taxon>Bacillati</taxon>
        <taxon>Actinomycetota</taxon>
        <taxon>Actinomycetes</taxon>
        <taxon>Mycobacteriales</taxon>
        <taxon>Nocardiaceae</taxon>
        <taxon>Nocardia</taxon>
    </lineage>
</organism>
<proteinExistence type="predicted"/>
<evidence type="ECO:0000313" key="2">
    <source>
        <dbReference type="Proteomes" id="UP000432464"/>
    </source>
</evidence>
<evidence type="ECO:0000313" key="1">
    <source>
        <dbReference type="EMBL" id="MTE17474.1"/>
    </source>
</evidence>
<name>A0A6I3L9L3_9NOCA</name>
<dbReference type="RefSeq" id="WP_407671742.1">
    <property type="nucleotide sequence ID" value="NZ_WMBB01000026.1"/>
</dbReference>
<reference evidence="1 2" key="1">
    <citation type="submission" date="2019-11" db="EMBL/GenBank/DDBJ databases">
        <title>Nocardia sp. nov. CT2-14 isolated from soil.</title>
        <authorList>
            <person name="Kanchanasin P."/>
            <person name="Tanasupawat S."/>
            <person name="Yuki M."/>
            <person name="Kudo T."/>
        </authorList>
    </citation>
    <scope>NUCLEOTIDE SEQUENCE [LARGE SCALE GENOMIC DNA]</scope>
    <source>
        <strain evidence="1 2">CT2-14</strain>
    </source>
</reference>
<gene>
    <name evidence="1" type="ORF">GLP40_32660</name>
</gene>